<sequence length="98" mass="11273">MLWWKSYGKQGIFKIKSNGRFLCFGTVTEEGIASPIASYCRLIDLEHDYNAHNYGGSGSVVGVVVGRWIWWRGVGREWWSTGNSFGKWWRLIVGVMIR</sequence>
<gene>
    <name evidence="1" type="ORF">QVD17_38054</name>
</gene>
<organism evidence="1 2">
    <name type="scientific">Tagetes erecta</name>
    <name type="common">African marigold</name>
    <dbReference type="NCBI Taxonomy" id="13708"/>
    <lineage>
        <taxon>Eukaryota</taxon>
        <taxon>Viridiplantae</taxon>
        <taxon>Streptophyta</taxon>
        <taxon>Embryophyta</taxon>
        <taxon>Tracheophyta</taxon>
        <taxon>Spermatophyta</taxon>
        <taxon>Magnoliopsida</taxon>
        <taxon>eudicotyledons</taxon>
        <taxon>Gunneridae</taxon>
        <taxon>Pentapetalae</taxon>
        <taxon>asterids</taxon>
        <taxon>campanulids</taxon>
        <taxon>Asterales</taxon>
        <taxon>Asteraceae</taxon>
        <taxon>Asteroideae</taxon>
        <taxon>Heliantheae alliance</taxon>
        <taxon>Tageteae</taxon>
        <taxon>Tagetes</taxon>
    </lineage>
</organism>
<evidence type="ECO:0000313" key="1">
    <source>
        <dbReference type="EMBL" id="KAK1411505.1"/>
    </source>
</evidence>
<dbReference type="EMBL" id="JAUHHV010000010">
    <property type="protein sequence ID" value="KAK1411505.1"/>
    <property type="molecule type" value="Genomic_DNA"/>
</dbReference>
<comment type="caution">
    <text evidence="1">The sequence shown here is derived from an EMBL/GenBank/DDBJ whole genome shotgun (WGS) entry which is preliminary data.</text>
</comment>
<proteinExistence type="predicted"/>
<dbReference type="AlphaFoldDB" id="A0AAD8K1P6"/>
<accession>A0AAD8K1P6</accession>
<protein>
    <submittedName>
        <fullName evidence="1">Uncharacterized protein</fullName>
    </submittedName>
</protein>
<reference evidence="1" key="1">
    <citation type="journal article" date="2023" name="bioRxiv">
        <title>Improved chromosome-level genome assembly for marigold (Tagetes erecta).</title>
        <authorList>
            <person name="Jiang F."/>
            <person name="Yuan L."/>
            <person name="Wang S."/>
            <person name="Wang H."/>
            <person name="Xu D."/>
            <person name="Wang A."/>
            <person name="Fan W."/>
        </authorList>
    </citation>
    <scope>NUCLEOTIDE SEQUENCE</scope>
    <source>
        <strain evidence="1">WSJ</strain>
        <tissue evidence="1">Leaf</tissue>
    </source>
</reference>
<name>A0AAD8K1P6_TARER</name>
<keyword evidence="2" id="KW-1185">Reference proteome</keyword>
<evidence type="ECO:0000313" key="2">
    <source>
        <dbReference type="Proteomes" id="UP001229421"/>
    </source>
</evidence>
<dbReference type="Proteomes" id="UP001229421">
    <property type="component" value="Unassembled WGS sequence"/>
</dbReference>